<proteinExistence type="predicted"/>
<keyword evidence="2" id="KW-1185">Reference proteome</keyword>
<gene>
    <name evidence="3" type="primary">LOC132712556</name>
</gene>
<dbReference type="Proteomes" id="UP001652622">
    <property type="component" value="Unplaced"/>
</dbReference>
<protein>
    <submittedName>
        <fullName evidence="3">Uncharacterized protein LOC132712556</fullName>
    </submittedName>
</protein>
<name>A0ABM3ZPT2_PANGU</name>
<evidence type="ECO:0000313" key="2">
    <source>
        <dbReference type="Proteomes" id="UP001652622"/>
    </source>
</evidence>
<dbReference type="RefSeq" id="XP_060550382.1">
    <property type="nucleotide sequence ID" value="XM_060694399.1"/>
</dbReference>
<reference evidence="3" key="1">
    <citation type="submission" date="2025-08" db="UniProtKB">
        <authorList>
            <consortium name="RefSeq"/>
        </authorList>
    </citation>
    <scope>IDENTIFICATION</scope>
    <source>
        <tissue evidence="3">Blood</tissue>
    </source>
</reference>
<accession>A0ABM3ZPT2</accession>
<feature type="region of interest" description="Disordered" evidence="1">
    <location>
        <begin position="80"/>
        <end position="111"/>
    </location>
</feature>
<evidence type="ECO:0000256" key="1">
    <source>
        <dbReference type="SAM" id="MobiDB-lite"/>
    </source>
</evidence>
<dbReference type="GeneID" id="132712556"/>
<sequence length="229" mass="24245">MVFIRDCSSVVGPGDSSVSGLVHVGPDPEYKGAFVAPGSQTRWATCQALWGPSDSGDFASGALRCHQILAGRGQLPLTGAGSGGFSGAQATRNAPPDLPVPPPHGFKEQEKRGWVGRKVKKAFAPLLSYFKGLFPDSLPLCPCRRGTRISVWAEKSAVLAGHVVKGRAGAAGSPSRPKASPMWEIPPVFLRAKQSRGRKGGCLVFRPKISKQAQGHGRSAPRFHAFARI</sequence>
<organism evidence="2 3">
    <name type="scientific">Pantherophis guttatus</name>
    <name type="common">Corn snake</name>
    <name type="synonym">Elaphe guttata</name>
    <dbReference type="NCBI Taxonomy" id="94885"/>
    <lineage>
        <taxon>Eukaryota</taxon>
        <taxon>Metazoa</taxon>
        <taxon>Chordata</taxon>
        <taxon>Craniata</taxon>
        <taxon>Vertebrata</taxon>
        <taxon>Euteleostomi</taxon>
        <taxon>Lepidosauria</taxon>
        <taxon>Squamata</taxon>
        <taxon>Bifurcata</taxon>
        <taxon>Unidentata</taxon>
        <taxon>Episquamata</taxon>
        <taxon>Toxicofera</taxon>
        <taxon>Serpentes</taxon>
        <taxon>Colubroidea</taxon>
        <taxon>Colubridae</taxon>
        <taxon>Colubrinae</taxon>
        <taxon>Pantherophis</taxon>
    </lineage>
</organism>
<evidence type="ECO:0000313" key="3">
    <source>
        <dbReference type="RefSeq" id="XP_060550382.1"/>
    </source>
</evidence>